<keyword evidence="2" id="KW-0732">Signal</keyword>
<dbReference type="Gene3D" id="2.20.200.10">
    <property type="entry name" value="Outer membrane efflux proteins (OEP)"/>
    <property type="match status" value="1"/>
</dbReference>
<dbReference type="Gene3D" id="1.20.1600.10">
    <property type="entry name" value="Outer membrane efflux proteins (OEP)"/>
    <property type="match status" value="1"/>
</dbReference>
<dbReference type="Proteomes" id="UP000239867">
    <property type="component" value="Chromosome"/>
</dbReference>
<evidence type="ECO:0000313" key="4">
    <source>
        <dbReference type="Proteomes" id="UP000239867"/>
    </source>
</evidence>
<dbReference type="EMBL" id="CP021255">
    <property type="protein sequence ID" value="AVD70344.1"/>
    <property type="molecule type" value="Genomic_DNA"/>
</dbReference>
<feature type="chain" id="PRO_5014966710" description="RND transporter" evidence="2">
    <location>
        <begin position="25"/>
        <end position="459"/>
    </location>
</feature>
<evidence type="ECO:0000256" key="1">
    <source>
        <dbReference type="ARBA" id="ARBA00007613"/>
    </source>
</evidence>
<keyword evidence="4" id="KW-1185">Reference proteome</keyword>
<reference evidence="3 4" key="1">
    <citation type="journal article" date="2018" name="MBio">
        <title>Insights into the evolution of host association through the isolation and characterization of a novel human periodontal pathobiont, Desulfobulbus oralis.</title>
        <authorList>
            <person name="Cross K.L."/>
            <person name="Chirania P."/>
            <person name="Xiong W."/>
            <person name="Beall C.J."/>
            <person name="Elkins J.G."/>
            <person name="Giannone R.J."/>
            <person name="Griffen A.L."/>
            <person name="Guss A.M."/>
            <person name="Hettich R.L."/>
            <person name="Joshi S.S."/>
            <person name="Mokrzan E.M."/>
            <person name="Martin R.K."/>
            <person name="Zhulin I.B."/>
            <person name="Leys E.J."/>
            <person name="Podar M."/>
        </authorList>
    </citation>
    <scope>NUCLEOTIDE SEQUENCE [LARGE SCALE GENOMIC DNA]</scope>
    <source>
        <strain evidence="3 4">ORNL</strain>
    </source>
</reference>
<feature type="signal peptide" evidence="2">
    <location>
        <begin position="1"/>
        <end position="24"/>
    </location>
</feature>
<dbReference type="KEGG" id="deo:CAY53_01605"/>
<dbReference type="OrthoDB" id="9770517at2"/>
<dbReference type="RefSeq" id="WP_104935659.1">
    <property type="nucleotide sequence ID" value="NZ_CP021255.1"/>
</dbReference>
<sequence length="459" mass="50917">MHIYAKATALLVAAALLLALNACAPAGRPDAKLERPLLSRQEMSRRFTEDVNWWQGYHDPALNRHIELALQNNTDLAKSALRIHKALVNAQLAGADLFPTASGELGASARRELASGSHSHSYQSTLGLQYELDLWQRFSNRTRAQEWEHEATLADRESVRLSLIHSVVNAYYNLRYLMAARQVQEKSIARYRDLLALVRAKAEQGKVSPVELQESARSLLAAEGNLSSLLAEEATTRQTLAGLLNCQAGALPPVSESPLLELTGLPVDLEVPVSALAARPDLQAAEARFAAAFYDLQSSSASWYPALSLGGVLGTSASHQSQFFTLPFLNGTLGLSLPFLDWARVRAKVQISKDDYELARLDFINAVTVALNEVWASYRISEERRKELALLQERLGRDEAITAHYQARYRLGASELKDYLEALNSEDSTRQSLLQAKYALLRDESTVYRAMGGRFLVRR</sequence>
<organism evidence="3 4">
    <name type="scientific">Desulfobulbus oralis</name>
    <dbReference type="NCBI Taxonomy" id="1986146"/>
    <lineage>
        <taxon>Bacteria</taxon>
        <taxon>Pseudomonadati</taxon>
        <taxon>Thermodesulfobacteriota</taxon>
        <taxon>Desulfobulbia</taxon>
        <taxon>Desulfobulbales</taxon>
        <taxon>Desulfobulbaceae</taxon>
        <taxon>Desulfobulbus</taxon>
    </lineage>
</organism>
<dbReference type="Pfam" id="PF02321">
    <property type="entry name" value="OEP"/>
    <property type="match status" value="2"/>
</dbReference>
<evidence type="ECO:0008006" key="5">
    <source>
        <dbReference type="Google" id="ProtNLM"/>
    </source>
</evidence>
<gene>
    <name evidence="3" type="ORF">CAY53_01605</name>
</gene>
<evidence type="ECO:0000256" key="2">
    <source>
        <dbReference type="SAM" id="SignalP"/>
    </source>
</evidence>
<dbReference type="PANTHER" id="PTHR30203">
    <property type="entry name" value="OUTER MEMBRANE CATION EFFLUX PROTEIN"/>
    <property type="match status" value="1"/>
</dbReference>
<dbReference type="PANTHER" id="PTHR30203:SF32">
    <property type="entry name" value="CATION EFFLUX SYSTEM PROTEIN CUSC"/>
    <property type="match status" value="1"/>
</dbReference>
<dbReference type="AlphaFoldDB" id="A0A2L1GL12"/>
<proteinExistence type="inferred from homology"/>
<protein>
    <recommendedName>
        <fullName evidence="5">RND transporter</fullName>
    </recommendedName>
</protein>
<evidence type="ECO:0000313" key="3">
    <source>
        <dbReference type="EMBL" id="AVD70344.1"/>
    </source>
</evidence>
<dbReference type="SUPFAM" id="SSF56954">
    <property type="entry name" value="Outer membrane efflux proteins (OEP)"/>
    <property type="match status" value="1"/>
</dbReference>
<dbReference type="InterPro" id="IPR010131">
    <property type="entry name" value="MdtP/NodT-like"/>
</dbReference>
<name>A0A2L1GL12_9BACT</name>
<dbReference type="GO" id="GO:0015562">
    <property type="term" value="F:efflux transmembrane transporter activity"/>
    <property type="evidence" value="ECO:0007669"/>
    <property type="project" value="InterPro"/>
</dbReference>
<accession>A0A2L1GL12</accession>
<dbReference type="InterPro" id="IPR003423">
    <property type="entry name" value="OMP_efflux"/>
</dbReference>
<comment type="similarity">
    <text evidence="1">Belongs to the outer membrane factor (OMF) (TC 1.B.17) family.</text>
</comment>